<accession>A0A2T6CDH8</accession>
<dbReference type="AlphaFoldDB" id="A0A2T6CDH8"/>
<evidence type="ECO:0000313" key="5">
    <source>
        <dbReference type="Proteomes" id="UP000244092"/>
    </source>
</evidence>
<dbReference type="SUPFAM" id="SSF51556">
    <property type="entry name" value="Metallo-dependent hydrolases"/>
    <property type="match status" value="1"/>
</dbReference>
<sequence>MIEADALFTGGCLVTMNVQRDVVDRGAVAVAGGRIVALGAAAALADQVHAAQVIDCTDQIILPGLVDVHAHAGHGLIKSIGMHNGNRWEEICGEVYTQASDAAFWFAEARLAALERLRFGVTTGVSLLGGGDTIMRTDDPAYAKAHCDGVLSVGTRSVVAVGPTRAPHPIDYAHWNSGTRTTFPVSFEQQFETCKHIFEEWHGKADDTIRIAMLYPVLRGEHERDMAPEDYAAACAQSQAVRQFAKDKGAIFTQDGHWRGSVRRAHELGLLGPQSLLSHCIDLHDDEIALIAETGTKVAHNPSANASISGRCPAIELMAQGSTVALGSDATAPDRSADMFRHMQQAMHYHRKHFQDADVLPIGQTLEMCTIGGARALGMEGDIGSLETGKRADIITVDLRRPHLFPPNMPLHRLVCFANGNDVSNVMVGGAMVLEDGRATQVHEDEILADAARQCAVMLQRIGGGQADMALPDDFWGREATPT</sequence>
<dbReference type="EMBL" id="QBKU01000006">
    <property type="protein sequence ID" value="PTX73547.1"/>
    <property type="molecule type" value="Genomic_DNA"/>
</dbReference>
<keyword evidence="2 4" id="KW-0378">Hydrolase</keyword>
<proteinExistence type="inferred from homology"/>
<protein>
    <submittedName>
        <fullName evidence="4">Cytosine/adenosine deaminase-related metal-dependent hydrolase</fullName>
    </submittedName>
</protein>
<dbReference type="Proteomes" id="UP000244092">
    <property type="component" value="Unassembled WGS sequence"/>
</dbReference>
<evidence type="ECO:0000313" key="4">
    <source>
        <dbReference type="EMBL" id="PTX73547.1"/>
    </source>
</evidence>
<evidence type="ECO:0000256" key="2">
    <source>
        <dbReference type="ARBA" id="ARBA00022801"/>
    </source>
</evidence>
<dbReference type="PANTHER" id="PTHR43794">
    <property type="entry name" value="AMINOHYDROLASE SSNA-RELATED"/>
    <property type="match status" value="1"/>
</dbReference>
<organism evidence="4 5">
    <name type="scientific">Sulfitobacter mediterraneus</name>
    <dbReference type="NCBI Taxonomy" id="83219"/>
    <lineage>
        <taxon>Bacteria</taxon>
        <taxon>Pseudomonadati</taxon>
        <taxon>Pseudomonadota</taxon>
        <taxon>Alphaproteobacteria</taxon>
        <taxon>Rhodobacterales</taxon>
        <taxon>Roseobacteraceae</taxon>
        <taxon>Sulfitobacter</taxon>
    </lineage>
</organism>
<dbReference type="Gene3D" id="3.20.20.140">
    <property type="entry name" value="Metal-dependent hydrolases"/>
    <property type="match status" value="1"/>
</dbReference>
<feature type="domain" description="Amidohydrolase-related" evidence="3">
    <location>
        <begin position="60"/>
        <end position="433"/>
    </location>
</feature>
<reference evidence="4 5" key="1">
    <citation type="submission" date="2018-04" db="EMBL/GenBank/DDBJ databases">
        <title>Genomic Encyclopedia of Archaeal and Bacterial Type Strains, Phase II (KMG-II): from individual species to whole genera.</title>
        <authorList>
            <person name="Goeker M."/>
        </authorList>
    </citation>
    <scope>NUCLEOTIDE SEQUENCE [LARGE SCALE GENOMIC DNA]</scope>
    <source>
        <strain evidence="4 5">DSM 12244</strain>
    </source>
</reference>
<dbReference type="GO" id="GO:0016810">
    <property type="term" value="F:hydrolase activity, acting on carbon-nitrogen (but not peptide) bonds"/>
    <property type="evidence" value="ECO:0007669"/>
    <property type="project" value="InterPro"/>
</dbReference>
<gene>
    <name evidence="4" type="ORF">C8N31_10610</name>
</gene>
<dbReference type="Pfam" id="PF01979">
    <property type="entry name" value="Amidohydro_1"/>
    <property type="match status" value="1"/>
</dbReference>
<name>A0A2T6CDH8_9RHOB</name>
<evidence type="ECO:0000256" key="1">
    <source>
        <dbReference type="ARBA" id="ARBA00006745"/>
    </source>
</evidence>
<dbReference type="InterPro" id="IPR050287">
    <property type="entry name" value="MTA/SAH_deaminase"/>
</dbReference>
<dbReference type="InterPro" id="IPR006680">
    <property type="entry name" value="Amidohydro-rel"/>
</dbReference>
<evidence type="ECO:0000259" key="3">
    <source>
        <dbReference type="Pfam" id="PF01979"/>
    </source>
</evidence>
<dbReference type="Gene3D" id="2.30.40.10">
    <property type="entry name" value="Urease, subunit C, domain 1"/>
    <property type="match status" value="1"/>
</dbReference>
<dbReference type="SUPFAM" id="SSF51338">
    <property type="entry name" value="Composite domain of metallo-dependent hydrolases"/>
    <property type="match status" value="1"/>
</dbReference>
<comment type="caution">
    <text evidence="4">The sequence shown here is derived from an EMBL/GenBank/DDBJ whole genome shotgun (WGS) entry which is preliminary data.</text>
</comment>
<dbReference type="InterPro" id="IPR011059">
    <property type="entry name" value="Metal-dep_hydrolase_composite"/>
</dbReference>
<dbReference type="RefSeq" id="WP_037918919.1">
    <property type="nucleotide sequence ID" value="NZ_QBKU01000006.1"/>
</dbReference>
<dbReference type="PANTHER" id="PTHR43794:SF11">
    <property type="entry name" value="AMIDOHYDROLASE-RELATED DOMAIN-CONTAINING PROTEIN"/>
    <property type="match status" value="1"/>
</dbReference>
<dbReference type="InterPro" id="IPR032466">
    <property type="entry name" value="Metal_Hydrolase"/>
</dbReference>
<comment type="similarity">
    <text evidence="1">Belongs to the metallo-dependent hydrolases superfamily. ATZ/TRZ family.</text>
</comment>